<dbReference type="PANTHER" id="PTHR21600">
    <property type="entry name" value="MITOCHONDRIAL RNA PSEUDOURIDINE SYNTHASE"/>
    <property type="match status" value="1"/>
</dbReference>
<proteinExistence type="inferred from homology"/>
<dbReference type="GO" id="GO:0009982">
    <property type="term" value="F:pseudouridine synthase activity"/>
    <property type="evidence" value="ECO:0007669"/>
    <property type="project" value="InterPro"/>
</dbReference>
<evidence type="ECO:0000313" key="3">
    <source>
        <dbReference type="EMBL" id="NHO65400.1"/>
    </source>
</evidence>
<dbReference type="GO" id="GO:0000455">
    <property type="term" value="P:enzyme-directed rRNA pseudouridine synthesis"/>
    <property type="evidence" value="ECO:0007669"/>
    <property type="project" value="TreeGrafter"/>
</dbReference>
<dbReference type="NCBIfam" id="TIGR01621">
    <property type="entry name" value="RluA-like"/>
    <property type="match status" value="1"/>
</dbReference>
<evidence type="ECO:0000256" key="1">
    <source>
        <dbReference type="ARBA" id="ARBA00010876"/>
    </source>
</evidence>
<protein>
    <submittedName>
        <fullName evidence="3">TIGR01621 family pseudouridine synthase</fullName>
    </submittedName>
</protein>
<dbReference type="Gene3D" id="3.30.2350.10">
    <property type="entry name" value="Pseudouridine synthase"/>
    <property type="match status" value="1"/>
</dbReference>
<dbReference type="GO" id="GO:0140098">
    <property type="term" value="F:catalytic activity, acting on RNA"/>
    <property type="evidence" value="ECO:0007669"/>
    <property type="project" value="UniProtKB-ARBA"/>
</dbReference>
<dbReference type="SUPFAM" id="SSF55120">
    <property type="entry name" value="Pseudouridine synthase"/>
    <property type="match status" value="1"/>
</dbReference>
<organism evidence="3 4">
    <name type="scientific">Pseudomaricurvus hydrocarbonicus</name>
    <dbReference type="NCBI Taxonomy" id="1470433"/>
    <lineage>
        <taxon>Bacteria</taxon>
        <taxon>Pseudomonadati</taxon>
        <taxon>Pseudomonadota</taxon>
        <taxon>Gammaproteobacteria</taxon>
        <taxon>Cellvibrionales</taxon>
        <taxon>Cellvibrionaceae</taxon>
        <taxon>Pseudomaricurvus</taxon>
    </lineage>
</organism>
<dbReference type="Proteomes" id="UP000787472">
    <property type="component" value="Unassembled WGS sequence"/>
</dbReference>
<keyword evidence="4" id="KW-1185">Reference proteome</keyword>
<dbReference type="InterPro" id="IPR020103">
    <property type="entry name" value="PsdUridine_synth_cat_dom_sf"/>
</dbReference>
<comment type="similarity">
    <text evidence="1">Belongs to the pseudouridine synthase RluA family.</text>
</comment>
<dbReference type="InterPro" id="IPR050188">
    <property type="entry name" value="RluA_PseudoU_synthase"/>
</dbReference>
<dbReference type="RefSeq" id="WP_167184232.1">
    <property type="nucleotide sequence ID" value="NZ_JAAONZ010000004.1"/>
</dbReference>
<dbReference type="PROSITE" id="PS01129">
    <property type="entry name" value="PSI_RLU"/>
    <property type="match status" value="1"/>
</dbReference>
<dbReference type="AlphaFoldDB" id="A0A9E5JVP3"/>
<sequence>MHYSLIEHNSDFVIVNKAPGITVQRDCDQPGLLELVADELGLEKLYPVHRLDKMTSGVLLMACQPQANQLLSQCFQSRDAHKYYVAISDRKPKKKQGLIKGDMDKGRRGSWKLLTSHNNPAITQFFSSAMGAGLRAFLLKPHTGKTHQLRVALRSLGAPVLGDTRYGGSDSDRGYLHALQLSFPWEGQRVTYRALPMQGQHFLGADFVQLLSRWQAPEHLDWPRV</sequence>
<gene>
    <name evidence="3" type="ORF">G8770_07600</name>
</gene>
<feature type="domain" description="Pseudouridine synthase RsuA/RluA-like" evidence="2">
    <location>
        <begin position="11"/>
        <end position="154"/>
    </location>
</feature>
<dbReference type="EMBL" id="JAAONZ010000004">
    <property type="protein sequence ID" value="NHO65400.1"/>
    <property type="molecule type" value="Genomic_DNA"/>
</dbReference>
<evidence type="ECO:0000259" key="2">
    <source>
        <dbReference type="Pfam" id="PF00849"/>
    </source>
</evidence>
<dbReference type="PANTHER" id="PTHR21600:SF87">
    <property type="entry name" value="RNA PSEUDOURIDYLATE SYNTHASE DOMAIN-CONTAINING PROTEIN 1"/>
    <property type="match status" value="1"/>
</dbReference>
<dbReference type="InterPro" id="IPR006224">
    <property type="entry name" value="PsdUridine_synth_RluA-like_CS"/>
</dbReference>
<name>A0A9E5JVP3_9GAMM</name>
<dbReference type="InterPro" id="IPR006508">
    <property type="entry name" value="PsdUridine_synth_RluA-like"/>
</dbReference>
<dbReference type="InterPro" id="IPR006145">
    <property type="entry name" value="PsdUridine_synth_RsuA/RluA"/>
</dbReference>
<comment type="caution">
    <text evidence="3">The sequence shown here is derived from an EMBL/GenBank/DDBJ whole genome shotgun (WGS) entry which is preliminary data.</text>
</comment>
<accession>A0A9E5JVP3</accession>
<evidence type="ECO:0000313" key="4">
    <source>
        <dbReference type="Proteomes" id="UP000787472"/>
    </source>
</evidence>
<dbReference type="Pfam" id="PF00849">
    <property type="entry name" value="PseudoU_synth_2"/>
    <property type="match status" value="1"/>
</dbReference>
<reference evidence="3" key="1">
    <citation type="submission" date="2020-03" db="EMBL/GenBank/DDBJ databases">
        <authorList>
            <person name="Guo F."/>
        </authorList>
    </citation>
    <scope>NUCLEOTIDE SEQUENCE</scope>
    <source>
        <strain evidence="3">JCM 30134</strain>
    </source>
</reference>
<dbReference type="GO" id="GO:0003723">
    <property type="term" value="F:RNA binding"/>
    <property type="evidence" value="ECO:0007669"/>
    <property type="project" value="InterPro"/>
</dbReference>
<dbReference type="CDD" id="cd02869">
    <property type="entry name" value="PseudoU_synth_RluA_like"/>
    <property type="match status" value="1"/>
</dbReference>